<dbReference type="GO" id="GO:0006402">
    <property type="term" value="P:mRNA catabolic process"/>
    <property type="evidence" value="ECO:0007669"/>
    <property type="project" value="UniProtKB-UniRule"/>
</dbReference>
<evidence type="ECO:0000256" key="1">
    <source>
        <dbReference type="ARBA" id="ARBA00022722"/>
    </source>
</evidence>
<dbReference type="InterPro" id="IPR006674">
    <property type="entry name" value="HD_domain"/>
</dbReference>
<evidence type="ECO:0000259" key="6">
    <source>
        <dbReference type="PROSITE" id="PS51831"/>
    </source>
</evidence>
<dbReference type="Gene3D" id="1.10.3210.10">
    <property type="entry name" value="Hypothetical protein af1432"/>
    <property type="match status" value="1"/>
</dbReference>
<dbReference type="GO" id="GO:0003723">
    <property type="term" value="F:RNA binding"/>
    <property type="evidence" value="ECO:0007669"/>
    <property type="project" value="UniProtKB-UniRule"/>
</dbReference>
<dbReference type="InterPro" id="IPR036612">
    <property type="entry name" value="KH_dom_type_1_sf"/>
</dbReference>
<dbReference type="PANTHER" id="PTHR35795:SF1">
    <property type="entry name" value="BIS(5'-NUCLEOSYL)-TETRAPHOSPHATASE, SYMMETRICAL"/>
    <property type="match status" value="1"/>
</dbReference>
<organism evidence="7 8">
    <name type="scientific">Mycoplasma amphoriforme A39</name>
    <dbReference type="NCBI Taxonomy" id="572419"/>
    <lineage>
        <taxon>Bacteria</taxon>
        <taxon>Bacillati</taxon>
        <taxon>Mycoplasmatota</taxon>
        <taxon>Mollicutes</taxon>
        <taxon>Mycoplasmataceae</taxon>
        <taxon>Mycoplasma</taxon>
    </lineage>
</organism>
<keyword evidence="8" id="KW-1185">Reference proteome</keyword>
<dbReference type="SUPFAM" id="SSF54791">
    <property type="entry name" value="Eukaryotic type KH-domain (KH-domain type I)"/>
    <property type="match status" value="1"/>
</dbReference>
<dbReference type="KEGG" id="mamp:MAMA39_03380"/>
<dbReference type="CDD" id="cd00077">
    <property type="entry name" value="HDc"/>
    <property type="match status" value="1"/>
</dbReference>
<dbReference type="EC" id="3.1.-.-" evidence="5"/>
<gene>
    <name evidence="5" type="primary">rny</name>
    <name evidence="7" type="ORF">MAMA39_03380</name>
</gene>
<comment type="similarity">
    <text evidence="5">Belongs to the RNase Y family.</text>
</comment>
<keyword evidence="5" id="KW-1133">Transmembrane helix</keyword>
<dbReference type="InterPro" id="IPR003607">
    <property type="entry name" value="HD/PDEase_dom"/>
</dbReference>
<dbReference type="GO" id="GO:0004521">
    <property type="term" value="F:RNA endonuclease activity"/>
    <property type="evidence" value="ECO:0007669"/>
    <property type="project" value="UniProtKB-UniRule"/>
</dbReference>
<accession>A0A292IID1</accession>
<name>A0A292IID1_9MOLU</name>
<dbReference type="InterPro" id="IPR051094">
    <property type="entry name" value="Diverse_Catalytic_Enzymes"/>
</dbReference>
<keyword evidence="5" id="KW-1003">Cell membrane</keyword>
<dbReference type="GO" id="GO:0016787">
    <property type="term" value="F:hydrolase activity"/>
    <property type="evidence" value="ECO:0007669"/>
    <property type="project" value="UniProtKB-KW"/>
</dbReference>
<keyword evidence="5" id="KW-0812">Transmembrane</keyword>
<dbReference type="PANTHER" id="PTHR35795">
    <property type="entry name" value="SLR1885 PROTEIN"/>
    <property type="match status" value="1"/>
</dbReference>
<comment type="function">
    <text evidence="5">Endoribonuclease that initiates mRNA decay.</text>
</comment>
<keyword evidence="5" id="KW-0472">Membrane</keyword>
<dbReference type="GO" id="GO:0005886">
    <property type="term" value="C:plasma membrane"/>
    <property type="evidence" value="ECO:0007669"/>
    <property type="project" value="UniProtKB-SubCell"/>
</dbReference>
<keyword evidence="2 5" id="KW-0255">Endonuclease</keyword>
<feature type="domain" description="HD" evidence="6">
    <location>
        <begin position="349"/>
        <end position="442"/>
    </location>
</feature>
<dbReference type="EMBL" id="HG937516">
    <property type="protein sequence ID" value="CDN40458.1"/>
    <property type="molecule type" value="Genomic_DNA"/>
</dbReference>
<dbReference type="HAMAP" id="MF_00335">
    <property type="entry name" value="RNase_Y"/>
    <property type="match status" value="1"/>
</dbReference>
<evidence type="ECO:0000313" key="7">
    <source>
        <dbReference type="EMBL" id="CDN40458.1"/>
    </source>
</evidence>
<keyword evidence="3 5" id="KW-0378">Hydrolase</keyword>
<dbReference type="AlphaFoldDB" id="A0A292IID1"/>
<proteinExistence type="inferred from homology"/>
<dbReference type="NCBIfam" id="TIGR00277">
    <property type="entry name" value="HDIG"/>
    <property type="match status" value="1"/>
</dbReference>
<keyword evidence="1 5" id="KW-0540">Nuclease</keyword>
<comment type="subcellular location">
    <subcellularLocation>
        <location evidence="5">Cell membrane</location>
        <topology evidence="5">Single-pass membrane protein</topology>
    </subcellularLocation>
</comment>
<dbReference type="SUPFAM" id="SSF109604">
    <property type="entry name" value="HD-domain/PDEase-like"/>
    <property type="match status" value="1"/>
</dbReference>
<evidence type="ECO:0000256" key="2">
    <source>
        <dbReference type="ARBA" id="ARBA00022759"/>
    </source>
</evidence>
<feature type="transmembrane region" description="Helical" evidence="5">
    <location>
        <begin position="29"/>
        <end position="53"/>
    </location>
</feature>
<evidence type="ECO:0000256" key="3">
    <source>
        <dbReference type="ARBA" id="ARBA00022801"/>
    </source>
</evidence>
<dbReference type="PROSITE" id="PS51831">
    <property type="entry name" value="HD"/>
    <property type="match status" value="1"/>
</dbReference>
<dbReference type="InterPro" id="IPR017705">
    <property type="entry name" value="Ribonuclease_Y"/>
</dbReference>
<reference evidence="7 8" key="1">
    <citation type="journal article" date="2015" name="Clin. Infect. Dis.">
        <title>Genomic Investigations unmask Mycoplasma amphoriforme, a new respiratory pathogen.</title>
        <authorList>
            <person name="Gillespie S.H."/>
            <person name="Ling C.L."/>
            <person name="Oravcova K."/>
            <person name="Pinheiro M."/>
            <person name="Wells L."/>
            <person name="Bryant J.M."/>
            <person name="McHugh T.D."/>
            <person name="Bebear C."/>
            <person name="Webster D."/>
            <person name="Harris S.R."/>
            <person name="Seth-Smith H.M."/>
            <person name="Thomson N.R."/>
        </authorList>
    </citation>
    <scope>NUCLEOTIDE SEQUENCE [LARGE SCALE GENOMIC DNA]</scope>
    <source>
        <strain evidence="7 8">A39</strain>
    </source>
</reference>
<sequence>MCYIVLFFWLIKKINNIFMTDFLNKNATFLIILIILVALVIITLTIVIALLIIPKLKKINKKRNIKKQANDFAVFEKKTTASLESKPLLTQSLPTQSFNNQTSLTEDLDAVKELKNNLHNQIEKTKQREIELAHCKKTYETQVSDLKKTLELENIKLSKIAQLSVEDAKSLLIENVYQDMRGTLNRFYHDEKAKLMENLEIETQKILVSAMENMAEEIVSQRSTATIALENDAWKGRIIGKQGRNKRLFEALTGVDMIIEKQAEISLSCANPIRREIAVNLLNVLIQSKNIEPIKIETLYLIEKENFEKKIYQYGKEALEDKLKIFNLPKEIYPIVGRLRFRHSYGQNVLQHCLECAALATHIALQIKIDPEKAKLAAFFHDIGKSVDFEEDYDHVESGVQIAKQHQLPKYIINAIESHHHKVEPTTIYGALVKVVDTLSAARPGARIDSFSEYIKRVQKLEEICKKIDGVNEAYALQSGRIVRIMVKPDLIKDEQLDLLSYEIQKAIEADQTVNKFQIRIIIIREKRIEVFANQRSKIPFVLNRSHHYHEQKTLTNEP</sequence>
<evidence type="ECO:0000256" key="4">
    <source>
        <dbReference type="ARBA" id="ARBA00022884"/>
    </source>
</evidence>
<evidence type="ECO:0000256" key="5">
    <source>
        <dbReference type="HAMAP-Rule" id="MF_00335"/>
    </source>
</evidence>
<protein>
    <recommendedName>
        <fullName evidence="5">Ribonuclease Y</fullName>
        <shortName evidence="5">RNase Y</shortName>
        <ecNumber evidence="5">3.1.-.-</ecNumber>
    </recommendedName>
</protein>
<keyword evidence="4 5" id="KW-0694">RNA-binding</keyword>
<dbReference type="SMART" id="SM00471">
    <property type="entry name" value="HDc"/>
    <property type="match status" value="1"/>
</dbReference>
<evidence type="ECO:0000313" key="8">
    <source>
        <dbReference type="Proteomes" id="UP000261764"/>
    </source>
</evidence>
<dbReference type="Pfam" id="PF01966">
    <property type="entry name" value="HD"/>
    <property type="match status" value="1"/>
</dbReference>
<dbReference type="InterPro" id="IPR006675">
    <property type="entry name" value="HDIG_dom"/>
</dbReference>
<dbReference type="Proteomes" id="UP000261764">
    <property type="component" value="Chromosome I"/>
</dbReference>